<dbReference type="FunFam" id="2.60.260.20:FF:000013">
    <property type="entry name" value="DnaJ subfamily B member 11"/>
    <property type="match status" value="1"/>
</dbReference>
<gene>
    <name evidence="3" type="ORF">SAMN05421665_2530</name>
</gene>
<dbReference type="OrthoDB" id="9779889at2"/>
<dbReference type="PROSITE" id="PS50076">
    <property type="entry name" value="DNAJ_2"/>
    <property type="match status" value="1"/>
</dbReference>
<dbReference type="Pfam" id="PF01556">
    <property type="entry name" value="DnaJ_C"/>
    <property type="match status" value="1"/>
</dbReference>
<dbReference type="SMART" id="SM00271">
    <property type="entry name" value="DnaJ"/>
    <property type="match status" value="1"/>
</dbReference>
<dbReference type="RefSeq" id="WP_076660235.1">
    <property type="nucleotide sequence ID" value="NZ_FTPR01000002.1"/>
</dbReference>
<dbReference type="AlphaFoldDB" id="A0A1R3X9G0"/>
<keyword evidence="3" id="KW-0238">DNA-binding</keyword>
<evidence type="ECO:0000313" key="3">
    <source>
        <dbReference type="EMBL" id="SIT87792.1"/>
    </source>
</evidence>
<dbReference type="GO" id="GO:0051082">
    <property type="term" value="F:unfolded protein binding"/>
    <property type="evidence" value="ECO:0007669"/>
    <property type="project" value="InterPro"/>
</dbReference>
<dbReference type="Gene3D" id="1.10.287.110">
    <property type="entry name" value="DnaJ domain"/>
    <property type="match status" value="1"/>
</dbReference>
<sequence>MADTELYKALGVAPDASADEIKRAYRKMARKFHPDVNADPEADTKFKAAAAANDVLSDPEKRAAYDRYGASWDQPRSEQTTRQDDRWQGGFAFDERDVNPDMFRDFFGDRPVRGGMPRDQHAAIEISLEDAITGAKKALTLQSPQIDKTGHVTMQTRRIDLTIPKGVLPGQNLRLKGKGAEGADLLIEVSFRPHPIYTIEGRDLYVTLPVTPWEAALGGKVPMPTPTGTVDLTIPPDARQGQKLRLKGRGMPAAQKGDLYAILQIVNPSKLSPKARDLYQQLAEAQPHNPRSKLGV</sequence>
<dbReference type="PROSITE" id="PS00636">
    <property type="entry name" value="DNAJ_1"/>
    <property type="match status" value="1"/>
</dbReference>
<keyword evidence="1" id="KW-0143">Chaperone</keyword>
<dbReference type="STRING" id="287098.SAMN05421665_2530"/>
<dbReference type="EMBL" id="FTPR01000002">
    <property type="protein sequence ID" value="SIT87792.1"/>
    <property type="molecule type" value="Genomic_DNA"/>
</dbReference>
<accession>A0A1R3X9G0</accession>
<proteinExistence type="predicted"/>
<dbReference type="InterPro" id="IPR036869">
    <property type="entry name" value="J_dom_sf"/>
</dbReference>
<dbReference type="Pfam" id="PF00226">
    <property type="entry name" value="DnaJ"/>
    <property type="match status" value="1"/>
</dbReference>
<evidence type="ECO:0000259" key="2">
    <source>
        <dbReference type="PROSITE" id="PS50076"/>
    </source>
</evidence>
<dbReference type="InterPro" id="IPR008971">
    <property type="entry name" value="HSP40/DnaJ_pept-bd"/>
</dbReference>
<keyword evidence="4" id="KW-1185">Reference proteome</keyword>
<dbReference type="Proteomes" id="UP000186997">
    <property type="component" value="Unassembled WGS sequence"/>
</dbReference>
<dbReference type="PRINTS" id="PR00625">
    <property type="entry name" value="JDOMAIN"/>
</dbReference>
<dbReference type="GO" id="GO:0005737">
    <property type="term" value="C:cytoplasm"/>
    <property type="evidence" value="ECO:0007669"/>
    <property type="project" value="TreeGrafter"/>
</dbReference>
<dbReference type="Gene3D" id="2.60.260.20">
    <property type="entry name" value="Urease metallochaperone UreE, N-terminal domain"/>
    <property type="match status" value="2"/>
</dbReference>
<dbReference type="InterPro" id="IPR001623">
    <property type="entry name" value="DnaJ_domain"/>
</dbReference>
<name>A0A1R3X9G0_9RHOB</name>
<evidence type="ECO:0000313" key="4">
    <source>
        <dbReference type="Proteomes" id="UP000186997"/>
    </source>
</evidence>
<dbReference type="InterPro" id="IPR002939">
    <property type="entry name" value="DnaJ_C"/>
</dbReference>
<dbReference type="GO" id="GO:0003677">
    <property type="term" value="F:DNA binding"/>
    <property type="evidence" value="ECO:0007669"/>
    <property type="project" value="UniProtKB-KW"/>
</dbReference>
<dbReference type="CDD" id="cd10747">
    <property type="entry name" value="DnaJ_C"/>
    <property type="match status" value="1"/>
</dbReference>
<reference evidence="4" key="1">
    <citation type="submission" date="2017-01" db="EMBL/GenBank/DDBJ databases">
        <authorList>
            <person name="Varghese N."/>
            <person name="Submissions S."/>
        </authorList>
    </citation>
    <scope>NUCLEOTIDE SEQUENCE [LARGE SCALE GENOMIC DNA]</scope>
    <source>
        <strain evidence="4">DSM 29591</strain>
    </source>
</reference>
<feature type="domain" description="J" evidence="2">
    <location>
        <begin position="5"/>
        <end position="69"/>
    </location>
</feature>
<dbReference type="SUPFAM" id="SSF46565">
    <property type="entry name" value="Chaperone J-domain"/>
    <property type="match status" value="1"/>
</dbReference>
<organism evidence="3 4">
    <name type="scientific">Yoonia rosea</name>
    <dbReference type="NCBI Taxonomy" id="287098"/>
    <lineage>
        <taxon>Bacteria</taxon>
        <taxon>Pseudomonadati</taxon>
        <taxon>Pseudomonadota</taxon>
        <taxon>Alphaproteobacteria</taxon>
        <taxon>Rhodobacterales</taxon>
        <taxon>Paracoccaceae</taxon>
        <taxon>Yoonia</taxon>
    </lineage>
</organism>
<dbReference type="CDD" id="cd06257">
    <property type="entry name" value="DnaJ"/>
    <property type="match status" value="1"/>
</dbReference>
<dbReference type="PANTHER" id="PTHR43096">
    <property type="entry name" value="DNAJ HOMOLOG 1, MITOCHONDRIAL-RELATED"/>
    <property type="match status" value="1"/>
</dbReference>
<evidence type="ECO:0000256" key="1">
    <source>
        <dbReference type="ARBA" id="ARBA00023186"/>
    </source>
</evidence>
<dbReference type="PANTHER" id="PTHR43096:SF52">
    <property type="entry name" value="DNAJ HOMOLOG 1, MITOCHONDRIAL-RELATED"/>
    <property type="match status" value="1"/>
</dbReference>
<protein>
    <submittedName>
        <fullName evidence="3">Curved DNA-binding protein</fullName>
    </submittedName>
</protein>
<dbReference type="GO" id="GO:0042026">
    <property type="term" value="P:protein refolding"/>
    <property type="evidence" value="ECO:0007669"/>
    <property type="project" value="TreeGrafter"/>
</dbReference>
<dbReference type="InterPro" id="IPR018253">
    <property type="entry name" value="DnaJ_domain_CS"/>
</dbReference>
<dbReference type="SUPFAM" id="SSF49493">
    <property type="entry name" value="HSP40/DnaJ peptide-binding domain"/>
    <property type="match status" value="2"/>
</dbReference>